<evidence type="ECO:0000256" key="14">
    <source>
        <dbReference type="PIRSR" id="PIRSR601233-3"/>
    </source>
</evidence>
<dbReference type="PANTHER" id="PTHR11118:SF1">
    <property type="entry name" value="RNA-SPLICING LIGASE RTCB HOMOLOG"/>
    <property type="match status" value="1"/>
</dbReference>
<name>B1L6S4_KORCO</name>
<feature type="binding site" evidence="13">
    <location>
        <position position="389"/>
    </location>
    <ligand>
        <name>GMP</name>
        <dbReference type="ChEBI" id="CHEBI:58115"/>
    </ligand>
</feature>
<gene>
    <name evidence="15" type="primary">rtcB</name>
    <name evidence="16" type="ordered locus">Kcr_1407</name>
</gene>
<dbReference type="InParanoid" id="B1L6S4"/>
<evidence type="ECO:0000256" key="2">
    <source>
        <dbReference type="ARBA" id="ARBA00011245"/>
    </source>
</evidence>
<keyword evidence="6 13" id="KW-0342">GTP-binding</keyword>
<evidence type="ECO:0000256" key="11">
    <source>
        <dbReference type="ARBA" id="ARBA00049514"/>
    </source>
</evidence>
<comment type="catalytic activity">
    <reaction evidence="11">
        <text>a 3'-end 2',3'-cyclophospho-ribonucleotide-RNA + a 5'-end dephospho-ribonucleoside-RNA + GTP + H2O = a ribonucleotidyl-ribonucleotide-RNA + GMP + diphosphate + H(+)</text>
        <dbReference type="Rhea" id="RHEA:68080"/>
        <dbReference type="Rhea" id="RHEA-COMP:10464"/>
        <dbReference type="Rhea" id="RHEA-COMP:13936"/>
        <dbReference type="Rhea" id="RHEA-COMP:17355"/>
        <dbReference type="ChEBI" id="CHEBI:15377"/>
        <dbReference type="ChEBI" id="CHEBI:15378"/>
        <dbReference type="ChEBI" id="CHEBI:33019"/>
        <dbReference type="ChEBI" id="CHEBI:37565"/>
        <dbReference type="ChEBI" id="CHEBI:58115"/>
        <dbReference type="ChEBI" id="CHEBI:83064"/>
        <dbReference type="ChEBI" id="CHEBI:138284"/>
        <dbReference type="ChEBI" id="CHEBI:173118"/>
        <dbReference type="EC" id="6.5.1.8"/>
    </reaction>
</comment>
<keyword evidence="7 14" id="KW-0464">Manganese</keyword>
<dbReference type="GO" id="GO:0006388">
    <property type="term" value="P:tRNA splicing, via endonucleolytic cleavage and ligation"/>
    <property type="evidence" value="ECO:0000318"/>
    <property type="project" value="GO_Central"/>
</dbReference>
<comment type="similarity">
    <text evidence="1 15">Belongs to the RtcB family.</text>
</comment>
<feature type="binding site" evidence="14">
    <location>
        <position position="333"/>
    </location>
    <ligand>
        <name>Mn(2+)</name>
        <dbReference type="ChEBI" id="CHEBI:29035"/>
        <label>2</label>
    </ligand>
</feature>
<evidence type="ECO:0000256" key="1">
    <source>
        <dbReference type="ARBA" id="ARBA00008071"/>
    </source>
</evidence>
<dbReference type="STRING" id="374847.Kcr_1407"/>
<comment type="cofactor">
    <cofactor evidence="14 15">
        <name>Mn(2+)</name>
        <dbReference type="ChEBI" id="CHEBI:29035"/>
    </cofactor>
    <text evidence="14 15">Binds 2 manganese ions per subunit.</text>
</comment>
<evidence type="ECO:0000256" key="4">
    <source>
        <dbReference type="ARBA" id="ARBA00022723"/>
    </source>
</evidence>
<dbReference type="Gene3D" id="3.90.1860.10">
    <property type="entry name" value="tRNA-splicing ligase RtcB"/>
    <property type="match status" value="1"/>
</dbReference>
<dbReference type="EC" id="6.5.1.-" evidence="15"/>
<dbReference type="FunCoup" id="B1L6S4">
    <property type="interactions" value="169"/>
</dbReference>
<feature type="binding site" evidence="14">
    <location>
        <position position="207"/>
    </location>
    <ligand>
        <name>Mn(2+)</name>
        <dbReference type="ChEBI" id="CHEBI:29035"/>
        <label>1</label>
    </ligand>
</feature>
<comment type="catalytic activity">
    <reaction evidence="10">
        <text>a 3'-end 3'-phospho-ribonucleotide-RNA + a 5'-end dephospho-ribonucleoside-RNA + GTP = a ribonucleotidyl-ribonucleotide-RNA + GMP + diphosphate</text>
        <dbReference type="Rhea" id="RHEA:68076"/>
        <dbReference type="Rhea" id="RHEA-COMP:10463"/>
        <dbReference type="Rhea" id="RHEA-COMP:13936"/>
        <dbReference type="Rhea" id="RHEA-COMP:17355"/>
        <dbReference type="ChEBI" id="CHEBI:33019"/>
        <dbReference type="ChEBI" id="CHEBI:37565"/>
        <dbReference type="ChEBI" id="CHEBI:58115"/>
        <dbReference type="ChEBI" id="CHEBI:83062"/>
        <dbReference type="ChEBI" id="CHEBI:138284"/>
        <dbReference type="ChEBI" id="CHEBI:173118"/>
        <dbReference type="EC" id="6.5.1.8"/>
    </reaction>
</comment>
<comment type="subunit">
    <text evidence="2 15">Monomer.</text>
</comment>
<sequence length="485" mass="53136">MSWIEMVELRKIDEVRWELPKGYKPGMRVPGLIFATEKLVKGIEARALDQLANVAMLPGIYKYSIAMPDIHEGYGFPIGGVAAFDAHEGIVSPGGVGYDINCGVRLIRTDLSEKEVRPKLKQLVDALFENVPSGLGSSGKVRLSPGQLDDVIVMGAKWAVEQGYGWERDLEHCEEGGMMEGADPGVISRKAKERGLPQLGSLGSGNHFLEVQVVDRIYDEGAARVMGIEHEGQVVAMVHTGSRGFGHQVADDFLNIMMSKISSLNFKLPDKELIFAYANSDIAEKYFKAMKGAANYAWANRQMITHWVREAFERVFGRSAEDLRMNLIYDVAHNIAKLEEHEVDGRRVKVYVHRKGATRSFPPGHPAIPQDYREVGQPVIIPGSQGTASYLMAGTERAMSESFGTTAHGAGRVMSREQAKRVYRGSQIVQMLAERGIIVKPASLAVAAEEAPGAYKDVDEVVNATHKAGIARLVARLVPIGVVKG</sequence>
<dbReference type="AlphaFoldDB" id="B1L6S4"/>
<dbReference type="HOGENOM" id="CLU_022279_0_1_2"/>
<dbReference type="GO" id="GO:0046872">
    <property type="term" value="F:metal ion binding"/>
    <property type="evidence" value="ECO:0007669"/>
    <property type="project" value="UniProtKB-UniRule"/>
</dbReference>
<evidence type="ECO:0000256" key="6">
    <source>
        <dbReference type="ARBA" id="ARBA00023134"/>
    </source>
</evidence>
<organism evidence="16 17">
    <name type="scientific">Korarchaeum cryptofilum (strain OPF8)</name>
    <dbReference type="NCBI Taxonomy" id="374847"/>
    <lineage>
        <taxon>Archaea</taxon>
        <taxon>Thermoproteota</taxon>
        <taxon>Candidatus Korarchaeia</taxon>
        <taxon>Candidatus Korarchaeales</taxon>
        <taxon>Candidatus Korarchaeaceae</taxon>
        <taxon>Candidatus Korarchaeum</taxon>
    </lineage>
</organism>
<dbReference type="Proteomes" id="UP000001686">
    <property type="component" value="Chromosome"/>
</dbReference>
<dbReference type="EMBL" id="CP000968">
    <property type="protein sequence ID" value="ACB08153.1"/>
    <property type="molecule type" value="Genomic_DNA"/>
</dbReference>
<dbReference type="KEGG" id="kcr:Kcr_1407"/>
<feature type="binding site" evidence="13">
    <location>
        <begin position="206"/>
        <end position="210"/>
    </location>
    <ligand>
        <name>GMP</name>
        <dbReference type="ChEBI" id="CHEBI:58115"/>
    </ligand>
</feature>
<feature type="binding site" evidence="13">
    <location>
        <begin position="408"/>
        <end position="411"/>
    </location>
    <ligand>
        <name>GMP</name>
        <dbReference type="ChEBI" id="CHEBI:58115"/>
    </ligand>
</feature>
<keyword evidence="17" id="KW-1185">Reference proteome</keyword>
<evidence type="ECO:0000256" key="12">
    <source>
        <dbReference type="PIRSR" id="PIRSR601233-1"/>
    </source>
</evidence>
<feature type="binding site" evidence="14">
    <location>
        <position position="239"/>
    </location>
    <ligand>
        <name>Mn(2+)</name>
        <dbReference type="ChEBI" id="CHEBI:29035"/>
        <label>2</label>
    </ligand>
</feature>
<protein>
    <recommendedName>
        <fullName evidence="8 15">tRNA-splicing ligase RtcB</fullName>
        <ecNumber evidence="15">6.5.1.-</ecNumber>
    </recommendedName>
</protein>
<dbReference type="InterPro" id="IPR001233">
    <property type="entry name" value="RtcB"/>
</dbReference>
<dbReference type="PANTHER" id="PTHR11118">
    <property type="entry name" value="RNA-SPLICING LIGASE RTCB HOMOLOG"/>
    <property type="match status" value="1"/>
</dbReference>
<dbReference type="SUPFAM" id="SSF103365">
    <property type="entry name" value="Hypothetical protein PH1602"/>
    <property type="match status" value="1"/>
</dbReference>
<dbReference type="eggNOG" id="arCOG04246">
    <property type="taxonomic scope" value="Archaea"/>
</dbReference>
<dbReference type="GO" id="GO:0005525">
    <property type="term" value="F:GTP binding"/>
    <property type="evidence" value="ECO:0007669"/>
    <property type="project" value="UniProtKB-KW"/>
</dbReference>
<dbReference type="Pfam" id="PF01139">
    <property type="entry name" value="RtcB"/>
    <property type="match status" value="1"/>
</dbReference>
<evidence type="ECO:0000256" key="10">
    <source>
        <dbReference type="ARBA" id="ARBA00047746"/>
    </source>
</evidence>
<evidence type="ECO:0000256" key="15">
    <source>
        <dbReference type="RuleBase" id="RU371113"/>
    </source>
</evidence>
<accession>B1L6S4</accession>
<evidence type="ECO:0000313" key="16">
    <source>
        <dbReference type="EMBL" id="ACB08153.1"/>
    </source>
</evidence>
<evidence type="ECO:0000256" key="5">
    <source>
        <dbReference type="ARBA" id="ARBA00022741"/>
    </source>
</evidence>
<evidence type="ECO:0000256" key="9">
    <source>
        <dbReference type="ARBA" id="ARBA00045316"/>
    </source>
</evidence>
<feature type="binding site" evidence="13">
    <location>
        <begin position="333"/>
        <end position="334"/>
    </location>
    <ligand>
        <name>GMP</name>
        <dbReference type="ChEBI" id="CHEBI:58115"/>
    </ligand>
</feature>
<proteinExistence type="inferred from homology"/>
<feature type="binding site" evidence="13">
    <location>
        <position position="484"/>
    </location>
    <ligand>
        <name>GMP</name>
        <dbReference type="ChEBI" id="CHEBI:58115"/>
    </ligand>
</feature>
<keyword evidence="3 15" id="KW-0436">Ligase</keyword>
<dbReference type="EnsemblBacteria" id="ACB08153">
    <property type="protein sequence ID" value="ACB08153"/>
    <property type="gene ID" value="Kcr_1407"/>
</dbReference>
<feature type="binding site" evidence="14">
    <location>
        <position position="99"/>
    </location>
    <ligand>
        <name>Mn(2+)</name>
        <dbReference type="ChEBI" id="CHEBI:29035"/>
        <label>1</label>
    </ligand>
</feature>
<dbReference type="PROSITE" id="PS01288">
    <property type="entry name" value="UPF0027"/>
    <property type="match status" value="1"/>
</dbReference>
<evidence type="ECO:0000256" key="3">
    <source>
        <dbReference type="ARBA" id="ARBA00022598"/>
    </source>
</evidence>
<evidence type="ECO:0000256" key="13">
    <source>
        <dbReference type="PIRSR" id="PIRSR601233-2"/>
    </source>
</evidence>
<dbReference type="FunFam" id="3.90.1860.10:FF:000001">
    <property type="entry name" value="tRNA-splicing ligase RtcB homolog"/>
    <property type="match status" value="1"/>
</dbReference>
<comment type="function">
    <text evidence="9">Essential for tRNA splicing and maturation. Acts by directly joining spliced tRNA halves to mature-sized tRNAs. Joins RNA with 2',3'-cyclic-phosphate or 3'-phosphate ends to RNA with 5'-hydroxy ends.</text>
</comment>
<reference evidence="16 17" key="1">
    <citation type="journal article" date="2008" name="Proc. Natl. Acad. Sci. U.S.A.">
        <title>A korarchaeal genome reveals new insights into the evolution of the Archaea.</title>
        <authorList>
            <person name="Elkins J.G."/>
            <person name="Podar M."/>
            <person name="Graham D.E."/>
            <person name="Makarova K.S."/>
            <person name="Wolf Y."/>
            <person name="Randau L."/>
            <person name="Hedlund B.P."/>
            <person name="Brochier-Armanet C."/>
            <person name="Kunin V."/>
            <person name="Anderson I."/>
            <person name="Lapidus A."/>
            <person name="Goltsman E."/>
            <person name="Barry K."/>
            <person name="Koonin E.V."/>
            <person name="Hugenholtz P."/>
            <person name="Kyrpides N."/>
            <person name="Wanner G."/>
            <person name="Richardson P."/>
            <person name="Keller M."/>
            <person name="Stetter K.O."/>
        </authorList>
    </citation>
    <scope>NUCLEOTIDE SEQUENCE [LARGE SCALE GENOMIC DNA]</scope>
    <source>
        <strain evidence="17">OPF8</strain>
    </source>
</reference>
<dbReference type="GO" id="GO:0170057">
    <property type="term" value="F:RNA ligase (GTP) activity"/>
    <property type="evidence" value="ECO:0000318"/>
    <property type="project" value="GO_Central"/>
</dbReference>
<evidence type="ECO:0000256" key="8">
    <source>
        <dbReference type="ARBA" id="ARBA00033766"/>
    </source>
</evidence>
<dbReference type="InterPro" id="IPR036025">
    <property type="entry name" value="RtcB-like_sf"/>
</dbReference>
<keyword evidence="4 14" id="KW-0479">Metal-binding</keyword>
<keyword evidence="5 13" id="KW-0547">Nucleotide-binding</keyword>
<feature type="active site" description="GMP-histidine intermediate" evidence="12">
    <location>
        <position position="408"/>
    </location>
</feature>
<evidence type="ECO:0000256" key="7">
    <source>
        <dbReference type="ARBA" id="ARBA00023211"/>
    </source>
</evidence>
<dbReference type="PhylomeDB" id="B1L6S4"/>
<evidence type="ECO:0000313" key="17">
    <source>
        <dbReference type="Proteomes" id="UP000001686"/>
    </source>
</evidence>